<dbReference type="FunFam" id="3.10.129.10:FF:000001">
    <property type="entry name" value="3-hydroxyacyl-[acyl-carrier-protein] dehydratase FabZ"/>
    <property type="match status" value="1"/>
</dbReference>
<dbReference type="GO" id="GO:0019171">
    <property type="term" value="F:(3R)-hydroxyacyl-[acyl-carrier-protein] dehydratase activity"/>
    <property type="evidence" value="ECO:0007669"/>
    <property type="project" value="UniProtKB-EC"/>
</dbReference>
<dbReference type="PANTHER" id="PTHR30272">
    <property type="entry name" value="3-HYDROXYACYL-[ACYL-CARRIER-PROTEIN] DEHYDRATASE"/>
    <property type="match status" value="1"/>
</dbReference>
<dbReference type="Gene3D" id="3.10.129.10">
    <property type="entry name" value="Hotdog Thioesterase"/>
    <property type="match status" value="1"/>
</dbReference>
<feature type="active site" evidence="8">
    <location>
        <position position="51"/>
    </location>
</feature>
<dbReference type="InterPro" id="IPR029069">
    <property type="entry name" value="HotDog_dom_sf"/>
</dbReference>
<evidence type="ECO:0000256" key="3">
    <source>
        <dbReference type="ARBA" id="ARBA00022516"/>
    </source>
</evidence>
<dbReference type="Pfam" id="PF07977">
    <property type="entry name" value="FabA"/>
    <property type="match status" value="1"/>
</dbReference>
<dbReference type="PANTHER" id="PTHR30272:SF1">
    <property type="entry name" value="3-HYDROXYACYL-[ACYL-CARRIER-PROTEIN] DEHYDRATASE"/>
    <property type="match status" value="1"/>
</dbReference>
<keyword evidence="2 8" id="KW-0963">Cytoplasm</keyword>
<dbReference type="EC" id="4.2.1.59" evidence="8"/>
<comment type="subcellular location">
    <subcellularLocation>
        <location evidence="1 8">Cytoplasm</location>
    </subcellularLocation>
</comment>
<evidence type="ECO:0000256" key="2">
    <source>
        <dbReference type="ARBA" id="ARBA00022490"/>
    </source>
</evidence>
<dbReference type="InterPro" id="IPR010084">
    <property type="entry name" value="FabZ"/>
</dbReference>
<comment type="caution">
    <text evidence="9">The sequence shown here is derived from an EMBL/GenBank/DDBJ whole genome shotgun (WGS) entry which is preliminary data.</text>
</comment>
<dbReference type="SUPFAM" id="SSF54637">
    <property type="entry name" value="Thioesterase/thiol ester dehydrase-isomerase"/>
    <property type="match status" value="1"/>
</dbReference>
<dbReference type="GO" id="GO:0006633">
    <property type="term" value="P:fatty acid biosynthetic process"/>
    <property type="evidence" value="ECO:0007669"/>
    <property type="project" value="UniProtKB-UniRule"/>
</dbReference>
<proteinExistence type="inferred from homology"/>
<evidence type="ECO:0000256" key="1">
    <source>
        <dbReference type="ARBA" id="ARBA00004496"/>
    </source>
</evidence>
<dbReference type="AlphaFoldDB" id="A0A7V4G6W8"/>
<keyword evidence="5 8" id="KW-0443">Lipid metabolism</keyword>
<protein>
    <recommendedName>
        <fullName evidence="8">3-hydroxyacyl-[acyl-carrier-protein] dehydratase FabZ</fullName>
        <ecNumber evidence="8">4.2.1.59</ecNumber>
    </recommendedName>
    <alternativeName>
        <fullName evidence="8">(3R)-hydroxymyristoyl-[acyl-carrier-protein] dehydratase</fullName>
        <shortName evidence="8">(3R)-hydroxymyristoyl-ACP dehydrase</shortName>
    </alternativeName>
    <alternativeName>
        <fullName evidence="8">Beta-hydroxyacyl-ACP dehydratase</fullName>
    </alternativeName>
</protein>
<comment type="similarity">
    <text evidence="8">Belongs to the thioester dehydratase family. FabZ subfamily.</text>
</comment>
<keyword evidence="4 8" id="KW-0441">Lipid A biosynthesis</keyword>
<evidence type="ECO:0000256" key="5">
    <source>
        <dbReference type="ARBA" id="ARBA00023098"/>
    </source>
</evidence>
<dbReference type="GO" id="GO:0009245">
    <property type="term" value="P:lipid A biosynthetic process"/>
    <property type="evidence" value="ECO:0007669"/>
    <property type="project" value="UniProtKB-UniRule"/>
</dbReference>
<dbReference type="CDD" id="cd01288">
    <property type="entry name" value="FabZ"/>
    <property type="match status" value="1"/>
</dbReference>
<evidence type="ECO:0000313" key="9">
    <source>
        <dbReference type="EMBL" id="HGS04549.1"/>
    </source>
</evidence>
<dbReference type="NCBIfam" id="TIGR01750">
    <property type="entry name" value="fabZ"/>
    <property type="match status" value="1"/>
</dbReference>
<reference evidence="9" key="1">
    <citation type="journal article" date="2020" name="mSystems">
        <title>Genome- and Community-Level Interaction Insights into Carbon Utilization and Element Cycling Functions of Hydrothermarchaeota in Hydrothermal Sediment.</title>
        <authorList>
            <person name="Zhou Z."/>
            <person name="Liu Y."/>
            <person name="Xu W."/>
            <person name="Pan J."/>
            <person name="Luo Z.H."/>
            <person name="Li M."/>
        </authorList>
    </citation>
    <scope>NUCLEOTIDE SEQUENCE [LARGE SCALE GENOMIC DNA]</scope>
    <source>
        <strain evidence="9">SpSt-548</strain>
    </source>
</reference>
<keyword evidence="6 8" id="KW-0456">Lyase</keyword>
<comment type="function">
    <text evidence="7 8">Involved in unsaturated fatty acids biosynthesis. Catalyzes the dehydration of short chain beta-hydroxyacyl-ACPs and long chain saturated and unsaturated beta-hydroxyacyl-ACPs.</text>
</comment>
<keyword evidence="3 8" id="KW-0444">Lipid biosynthesis</keyword>
<name>A0A7V4G6W8_9BACT</name>
<evidence type="ECO:0000256" key="4">
    <source>
        <dbReference type="ARBA" id="ARBA00022556"/>
    </source>
</evidence>
<dbReference type="EMBL" id="DSXI01000128">
    <property type="protein sequence ID" value="HGS04549.1"/>
    <property type="molecule type" value="Genomic_DNA"/>
</dbReference>
<gene>
    <name evidence="8 9" type="primary">fabZ</name>
    <name evidence="9" type="ORF">ENT08_02235</name>
</gene>
<evidence type="ECO:0000256" key="8">
    <source>
        <dbReference type="HAMAP-Rule" id="MF_00406"/>
    </source>
</evidence>
<dbReference type="InterPro" id="IPR013114">
    <property type="entry name" value="FabA_FabZ"/>
</dbReference>
<dbReference type="NCBIfam" id="NF000582">
    <property type="entry name" value="PRK00006.1"/>
    <property type="match status" value="1"/>
</dbReference>
<dbReference type="GO" id="GO:0016020">
    <property type="term" value="C:membrane"/>
    <property type="evidence" value="ECO:0007669"/>
    <property type="project" value="GOC"/>
</dbReference>
<dbReference type="HAMAP" id="MF_00406">
    <property type="entry name" value="FabZ"/>
    <property type="match status" value="1"/>
</dbReference>
<dbReference type="GO" id="GO:0005737">
    <property type="term" value="C:cytoplasm"/>
    <property type="evidence" value="ECO:0007669"/>
    <property type="project" value="UniProtKB-SubCell"/>
</dbReference>
<organism evidence="9">
    <name type="scientific">Desulfobacca acetoxidans</name>
    <dbReference type="NCBI Taxonomy" id="60893"/>
    <lineage>
        <taxon>Bacteria</taxon>
        <taxon>Pseudomonadati</taxon>
        <taxon>Thermodesulfobacteriota</taxon>
        <taxon>Desulfobaccia</taxon>
        <taxon>Desulfobaccales</taxon>
        <taxon>Desulfobaccaceae</taxon>
        <taxon>Desulfobacca</taxon>
    </lineage>
</organism>
<sequence>MSRPPTLEEIKQILPHRYPFLLVDRILSLELHKRVVGLKNVTVNEPFFMGHFPGNPIMPGVLIIEAMAQVGGILALLSTPEHLGNPEVYLLSLDKVRFRRPVVPGDQLILELTTTRGGKKFYKMQGKATVEGQLVAEAELVAMIGKGEPKDA</sequence>
<evidence type="ECO:0000256" key="7">
    <source>
        <dbReference type="ARBA" id="ARBA00025049"/>
    </source>
</evidence>
<comment type="catalytic activity">
    <reaction evidence="8">
        <text>a (3R)-hydroxyacyl-[ACP] = a (2E)-enoyl-[ACP] + H2O</text>
        <dbReference type="Rhea" id="RHEA:13097"/>
        <dbReference type="Rhea" id="RHEA-COMP:9925"/>
        <dbReference type="Rhea" id="RHEA-COMP:9945"/>
        <dbReference type="ChEBI" id="CHEBI:15377"/>
        <dbReference type="ChEBI" id="CHEBI:78784"/>
        <dbReference type="ChEBI" id="CHEBI:78827"/>
        <dbReference type="EC" id="4.2.1.59"/>
    </reaction>
</comment>
<evidence type="ECO:0000256" key="6">
    <source>
        <dbReference type="ARBA" id="ARBA00023239"/>
    </source>
</evidence>
<accession>A0A7V4G6W8</accession>